<comment type="caution">
    <text evidence="3">The sequence shown here is derived from an EMBL/GenBank/DDBJ whole genome shotgun (WGS) entry which is preliminary data.</text>
</comment>
<organism evidence="3 4">
    <name type="scientific">Dryococelus australis</name>
    <dbReference type="NCBI Taxonomy" id="614101"/>
    <lineage>
        <taxon>Eukaryota</taxon>
        <taxon>Metazoa</taxon>
        <taxon>Ecdysozoa</taxon>
        <taxon>Arthropoda</taxon>
        <taxon>Hexapoda</taxon>
        <taxon>Insecta</taxon>
        <taxon>Pterygota</taxon>
        <taxon>Neoptera</taxon>
        <taxon>Polyneoptera</taxon>
        <taxon>Phasmatodea</taxon>
        <taxon>Verophasmatodea</taxon>
        <taxon>Anareolatae</taxon>
        <taxon>Phasmatidae</taxon>
        <taxon>Eurycanthinae</taxon>
        <taxon>Dryococelus</taxon>
    </lineage>
</organism>
<accession>A0ABQ9IP82</accession>
<evidence type="ECO:0000256" key="2">
    <source>
        <dbReference type="SAM" id="MobiDB-lite"/>
    </source>
</evidence>
<keyword evidence="1" id="KW-0175">Coiled coil</keyword>
<feature type="compositionally biased region" description="Low complexity" evidence="2">
    <location>
        <begin position="444"/>
        <end position="457"/>
    </location>
</feature>
<feature type="region of interest" description="Disordered" evidence="2">
    <location>
        <begin position="417"/>
        <end position="471"/>
    </location>
</feature>
<sequence>MKLQHVEDITEVTVTVENVNTKTTGEGSDPVKTTDVTDTVAFTPTLAVEVTLPVIDFNERLARLHELISQTVAIQIEALKAVKHVIITQTEVLQALKQDLTPEITIAQEETKREIGELRRGQEELCNRVNQRVGRLEEEVGKVEEVVTTMQRKIEIANKSIARKTADIRDVELQVQQLKERPVDETNLCQVAELVDTYIESFNQPVGKNFNQLKKIQHERIRKVTAHVNEERFERTQSRHAVLPANVSNTAAGQINMTTTMHHPSKLWTEQIPKFEAKVGENTVNYLLKLEEYVGGHQEYGHSYTLKDVPGRGKTLEVHLSEVCDKSRHLTPPISDDEFIATVLHQLPYRFQMHWSGRVDPDLASFREGILEFDRIERLKFSREYERTEAADKPPPLLYERRYSPSYQDPSKVIFSEGDKLTEGGSTIQDGETCTEGETRKMTRGTATLATNAGGTTNSKMKGNREEVNKPPLPLRNVRRALQTTGHVAKHRNVRSIQYSQSHASNNNVRNENGNRATASNRSYFENQQPLDLRAPMFFTKLPENNWWNTERRSPNYQDTHPNIDEHCVYSVRPYESTYSTTRQGRKKHVCRRG</sequence>
<feature type="coiled-coil region" evidence="1">
    <location>
        <begin position="119"/>
        <end position="181"/>
    </location>
</feature>
<evidence type="ECO:0000313" key="4">
    <source>
        <dbReference type="Proteomes" id="UP001159363"/>
    </source>
</evidence>
<dbReference type="Proteomes" id="UP001159363">
    <property type="component" value="Chromosome 1"/>
</dbReference>
<evidence type="ECO:0000256" key="1">
    <source>
        <dbReference type="SAM" id="Coils"/>
    </source>
</evidence>
<dbReference type="EMBL" id="JARBHB010000001">
    <property type="protein sequence ID" value="KAJ8897713.1"/>
    <property type="molecule type" value="Genomic_DNA"/>
</dbReference>
<keyword evidence="4" id="KW-1185">Reference proteome</keyword>
<name>A0ABQ9IP82_9NEOP</name>
<gene>
    <name evidence="3" type="ORF">PR048_003063</name>
</gene>
<protein>
    <submittedName>
        <fullName evidence="3">Uncharacterized protein</fullName>
    </submittedName>
</protein>
<evidence type="ECO:0000313" key="3">
    <source>
        <dbReference type="EMBL" id="KAJ8897713.1"/>
    </source>
</evidence>
<proteinExistence type="predicted"/>
<reference evidence="3 4" key="1">
    <citation type="submission" date="2023-02" db="EMBL/GenBank/DDBJ databases">
        <title>LHISI_Scaffold_Assembly.</title>
        <authorList>
            <person name="Stuart O.P."/>
            <person name="Cleave R."/>
            <person name="Magrath M.J.L."/>
            <person name="Mikheyev A.S."/>
        </authorList>
    </citation>
    <scope>NUCLEOTIDE SEQUENCE [LARGE SCALE GENOMIC DNA]</scope>
    <source>
        <strain evidence="3">Daus_M_001</strain>
        <tissue evidence="3">Leg muscle</tissue>
    </source>
</reference>